<reference evidence="4 5" key="1">
    <citation type="journal article" date="2018" name="Front. Microbiol.">
        <title>Prospects for Fungal Bioremediation of Acidic Radioactive Waste Sites: Characterization and Genome Sequence of Rhodotorula taiwanensis MD1149.</title>
        <authorList>
            <person name="Tkavc R."/>
            <person name="Matrosova V.Y."/>
            <person name="Grichenko O.E."/>
            <person name="Gostincar C."/>
            <person name="Volpe R.P."/>
            <person name="Klimenkova P."/>
            <person name="Gaidamakova E.K."/>
            <person name="Zhou C.E."/>
            <person name="Stewart B.J."/>
            <person name="Lyman M.G."/>
            <person name="Malfatti S.A."/>
            <person name="Rubinfeld B."/>
            <person name="Courtot M."/>
            <person name="Singh J."/>
            <person name="Dalgard C.L."/>
            <person name="Hamilton T."/>
            <person name="Frey K.G."/>
            <person name="Gunde-Cimerman N."/>
            <person name="Dugan L."/>
            <person name="Daly M.J."/>
        </authorList>
    </citation>
    <scope>NUCLEOTIDE SEQUENCE [LARGE SCALE GENOMIC DNA]</scope>
    <source>
        <strain evidence="4 5">MD1149</strain>
    </source>
</reference>
<organism evidence="4 5">
    <name type="scientific">Rhodotorula taiwanensis</name>
    <dbReference type="NCBI Taxonomy" id="741276"/>
    <lineage>
        <taxon>Eukaryota</taxon>
        <taxon>Fungi</taxon>
        <taxon>Dikarya</taxon>
        <taxon>Basidiomycota</taxon>
        <taxon>Pucciniomycotina</taxon>
        <taxon>Microbotryomycetes</taxon>
        <taxon>Sporidiobolales</taxon>
        <taxon>Sporidiobolaceae</taxon>
        <taxon>Rhodotorula</taxon>
    </lineage>
</organism>
<evidence type="ECO:0000313" key="4">
    <source>
        <dbReference type="EMBL" id="POY76197.1"/>
    </source>
</evidence>
<comment type="caution">
    <text evidence="4">The sequence shown here is derived from an EMBL/GenBank/DDBJ whole genome shotgun (WGS) entry which is preliminary data.</text>
</comment>
<dbReference type="OrthoDB" id="2525765at2759"/>
<dbReference type="SUPFAM" id="SSF57701">
    <property type="entry name" value="Zn2/Cys6 DNA-binding domain"/>
    <property type="match status" value="1"/>
</dbReference>
<proteinExistence type="predicted"/>
<dbReference type="EMBL" id="PJQD01000007">
    <property type="protein sequence ID" value="POY76197.1"/>
    <property type="molecule type" value="Genomic_DNA"/>
</dbReference>
<accession>A0A2S5BHF0</accession>
<feature type="compositionally biased region" description="Basic and acidic residues" evidence="2">
    <location>
        <begin position="52"/>
        <end position="64"/>
    </location>
</feature>
<dbReference type="AlphaFoldDB" id="A0A2S5BHF0"/>
<feature type="domain" description="Zn(2)-C6 fungal-type" evidence="3">
    <location>
        <begin position="11"/>
        <end position="39"/>
    </location>
</feature>
<feature type="region of interest" description="Disordered" evidence="2">
    <location>
        <begin position="44"/>
        <end position="104"/>
    </location>
</feature>
<name>A0A2S5BHF0_9BASI</name>
<evidence type="ECO:0000256" key="1">
    <source>
        <dbReference type="ARBA" id="ARBA00023242"/>
    </source>
</evidence>
<evidence type="ECO:0000313" key="5">
    <source>
        <dbReference type="Proteomes" id="UP000237144"/>
    </source>
</evidence>
<dbReference type="InterPro" id="IPR001138">
    <property type="entry name" value="Zn2Cys6_DnaBD"/>
</dbReference>
<evidence type="ECO:0000256" key="2">
    <source>
        <dbReference type="SAM" id="MobiDB-lite"/>
    </source>
</evidence>
<dbReference type="Proteomes" id="UP000237144">
    <property type="component" value="Unassembled WGS sequence"/>
</dbReference>
<dbReference type="GO" id="GO:0000981">
    <property type="term" value="F:DNA-binding transcription factor activity, RNA polymerase II-specific"/>
    <property type="evidence" value="ECO:0007669"/>
    <property type="project" value="InterPro"/>
</dbReference>
<keyword evidence="5" id="KW-1185">Reference proteome</keyword>
<dbReference type="GO" id="GO:0008270">
    <property type="term" value="F:zinc ion binding"/>
    <property type="evidence" value="ECO:0007669"/>
    <property type="project" value="InterPro"/>
</dbReference>
<dbReference type="InterPro" id="IPR036864">
    <property type="entry name" value="Zn2-C6_fun-type_DNA-bd_sf"/>
</dbReference>
<feature type="region of interest" description="Disordered" evidence="2">
    <location>
        <begin position="642"/>
        <end position="688"/>
    </location>
</feature>
<dbReference type="InterPro" id="IPR050797">
    <property type="entry name" value="Carb_Metab_Trans_Reg"/>
</dbReference>
<feature type="compositionally biased region" description="Low complexity" evidence="2">
    <location>
        <begin position="73"/>
        <end position="88"/>
    </location>
</feature>
<dbReference type="PROSITE" id="PS00463">
    <property type="entry name" value="ZN2_CY6_FUNGAL_1"/>
    <property type="match status" value="1"/>
</dbReference>
<dbReference type="CDD" id="cd00067">
    <property type="entry name" value="GAL4"/>
    <property type="match status" value="1"/>
</dbReference>
<keyword evidence="1" id="KW-0539">Nucleus</keyword>
<dbReference type="STRING" id="741276.A0A2S5BHF0"/>
<sequence length="808" mass="86702">MNDSKPKKPPACDRCKAKRVLCHPNPNGCPRCVEKGVLCTTTPVQRRKRRRAGELDVDSGRSSREPTLTLPEVPAGAAVAGTAAGPTPQSDLLHQAPPDLSTTFETAAPRPAAAVSAVPLHDTSLMRYQNLSLPFFRDDASTSHSPAPSFYGAQQVVLLPQEPVLTPELAMALYEGFRQSTRYDQPLMQFTTVHSALTTNSWFIDLLPPATRALALATFAIGSLYTFDPAIIGPSPFRSYSDIEWRGRDLRPYGRKRRRAFEGLRDAALRAAKENEVTVVPSVDNAACCVLIDVLLQMDDTAQSRLLGARPYYRAYVSHVTALVATGNAPVSDMLGGGTWAIHLSSDMWSELCSGRLTLTPEDQKLLLERDTVPDVAAIKKQYRDLLTTSKLEDWPAITPFCHLFMATARSLVSELLAPHLRNRDIDPAVLTRLVQSIADVQEVSILHRQLWSRQIKFIEATIPAPGADTSTPPPLFQHANSRRIRWNRLQAARGARDFGAFLWASMVVPLYREVRRRANVTTEAEREAASPSFSHAYRAEQLKLLVQQARALVVAAVETHIQLFESTPGMALLASTSATGIADAFELFVDLVENCDLPRDDKVASLAASAAEVLKVGGWVYASTRFDHLIASLEDLHGSLSPTSIPGPGPTETTTKSHQWAGPPLDVADSPLPPPPPTTMTGDGTGALPQIDLEQYAHISSFDPLSPSWLFAAGIADAVSGGGGDSAAQAFATGSQAPTSPDLFASVVTGGTDWAAAAEGTASEPGPMTVAGDAASRLFADLTSQSDAAFVASSTLAAAQGAGQGWP</sequence>
<protein>
    <recommendedName>
        <fullName evidence="3">Zn(2)-C6 fungal-type domain-containing protein</fullName>
    </recommendedName>
</protein>
<gene>
    <name evidence="4" type="ORF">BMF94_0717</name>
</gene>
<evidence type="ECO:0000259" key="3">
    <source>
        <dbReference type="PROSITE" id="PS00463"/>
    </source>
</evidence>
<dbReference type="PANTHER" id="PTHR31668">
    <property type="entry name" value="GLUCOSE TRANSPORT TRANSCRIPTION REGULATOR RGT1-RELATED-RELATED"/>
    <property type="match status" value="1"/>
</dbReference>